<keyword evidence="6" id="KW-1185">Reference proteome</keyword>
<dbReference type="GeneID" id="114251091"/>
<evidence type="ECO:0000313" key="7">
    <source>
        <dbReference type="RefSeq" id="XP_028041079.1"/>
    </source>
</evidence>
<protein>
    <submittedName>
        <fullName evidence="7">Tropomyosin isoform X9</fullName>
    </submittedName>
</protein>
<organism evidence="6 7">
    <name type="scientific">Bombyx mandarina</name>
    <name type="common">Wild silk moth</name>
    <name type="synonym">Wild silkworm</name>
    <dbReference type="NCBI Taxonomy" id="7092"/>
    <lineage>
        <taxon>Eukaryota</taxon>
        <taxon>Metazoa</taxon>
        <taxon>Ecdysozoa</taxon>
        <taxon>Arthropoda</taxon>
        <taxon>Hexapoda</taxon>
        <taxon>Insecta</taxon>
        <taxon>Pterygota</taxon>
        <taxon>Neoptera</taxon>
        <taxon>Endopterygota</taxon>
        <taxon>Lepidoptera</taxon>
        <taxon>Glossata</taxon>
        <taxon>Ditrysia</taxon>
        <taxon>Bombycoidea</taxon>
        <taxon>Bombycidae</taxon>
        <taxon>Bombycinae</taxon>
        <taxon>Bombyx</taxon>
    </lineage>
</organism>
<comment type="similarity">
    <text evidence="1 3">Belongs to the tropomyosin family.</text>
</comment>
<dbReference type="Gene3D" id="1.20.5.170">
    <property type="match status" value="2"/>
</dbReference>
<dbReference type="PRINTS" id="PR00194">
    <property type="entry name" value="TROPOMYOSIN"/>
</dbReference>
<evidence type="ECO:0000256" key="3">
    <source>
        <dbReference type="RuleBase" id="RU004515"/>
    </source>
</evidence>
<evidence type="ECO:0000313" key="6">
    <source>
        <dbReference type="Proteomes" id="UP000504629"/>
    </source>
</evidence>
<feature type="coiled-coil region" evidence="4">
    <location>
        <begin position="236"/>
        <end position="431"/>
    </location>
</feature>
<dbReference type="Pfam" id="PF00261">
    <property type="entry name" value="Tropomyosin"/>
    <property type="match status" value="1"/>
</dbReference>
<evidence type="ECO:0000256" key="2">
    <source>
        <dbReference type="ARBA" id="ARBA00023054"/>
    </source>
</evidence>
<evidence type="ECO:0000256" key="5">
    <source>
        <dbReference type="SAM" id="MobiDB-lite"/>
    </source>
</evidence>
<dbReference type="PROSITE" id="PS00326">
    <property type="entry name" value="TROPOMYOSIN"/>
    <property type="match status" value="1"/>
</dbReference>
<dbReference type="RefSeq" id="XP_028041079.1">
    <property type="nucleotide sequence ID" value="XM_028185278.1"/>
</dbReference>
<dbReference type="Proteomes" id="UP000504629">
    <property type="component" value="Unplaced"/>
</dbReference>
<feature type="region of interest" description="Disordered" evidence="5">
    <location>
        <begin position="37"/>
        <end position="89"/>
    </location>
</feature>
<evidence type="ECO:0000256" key="1">
    <source>
        <dbReference type="ARBA" id="ARBA00009036"/>
    </source>
</evidence>
<name>A0A6J2KLP2_BOMMA</name>
<dbReference type="InterPro" id="IPR000533">
    <property type="entry name" value="Tropomyosin"/>
</dbReference>
<sequence length="442" mass="49343">MALVFVSELLPRATLSQHGGGRCAAGRSSASVVMSAPAPHVHGRTPVRRRGHQHHPRLRGDRQPAPATNPDPVPSARTTLTQTDDVVPCVNSVSESQEVTRTNSDDALSNSNLTVAEDCANDEQENELDRVKSTDSLDSLDDEFSFEERSAGDGAEAIVAALPSDISDDDPETVELAKLRCTSECTEVLAERENRRRRRCADYPGLAFGSSIFSSDTMMKFSIIKNELQNIKNTALKRAESEVAALNRRIQLLEEDLERSEERLATATAKLSEASQAADESERARKVLENRSLADEERMDALENQLKEARFLAEEADKKYDEVARKLAMVEADLERAEERAESGESKIVELEEELRVVGNNLKSLEVSEEKATKREETYETHLKLLDAQLKEAEARAEFAERSVQKLQKEVDRLEDDLVAEREKSKLLQEEMEATLHDIQNM</sequence>
<feature type="compositionally biased region" description="Basic residues" evidence="5">
    <location>
        <begin position="41"/>
        <end position="57"/>
    </location>
</feature>
<dbReference type="SUPFAM" id="SSF57997">
    <property type="entry name" value="Tropomyosin"/>
    <property type="match status" value="1"/>
</dbReference>
<accession>A0A6J2KLP2</accession>
<keyword evidence="2 4" id="KW-0175">Coiled coil</keyword>
<feature type="region of interest" description="Disordered" evidence="5">
    <location>
        <begin position="117"/>
        <end position="136"/>
    </location>
</feature>
<dbReference type="FunFam" id="1.20.5.170:FF:000001">
    <property type="entry name" value="Tropomyosin alpha-1 chain isoform 1"/>
    <property type="match status" value="1"/>
</dbReference>
<gene>
    <name evidence="7" type="primary">LOC114251091</name>
</gene>
<dbReference type="PANTHER" id="PTHR19269">
    <property type="entry name" value="TROPOMYOSIN"/>
    <property type="match status" value="1"/>
</dbReference>
<proteinExistence type="inferred from homology"/>
<dbReference type="AlphaFoldDB" id="A0A6J2KLP2"/>
<dbReference type="OrthoDB" id="128924at2759"/>
<evidence type="ECO:0000256" key="4">
    <source>
        <dbReference type="SAM" id="Coils"/>
    </source>
</evidence>
<dbReference type="CTD" id="41852"/>
<reference evidence="7" key="1">
    <citation type="submission" date="2025-08" db="UniProtKB">
        <authorList>
            <consortium name="RefSeq"/>
        </authorList>
    </citation>
    <scope>IDENTIFICATION</scope>
    <source>
        <tissue evidence="7">Silk gland</tissue>
    </source>
</reference>